<keyword evidence="1" id="KW-0732">Signal</keyword>
<evidence type="ECO:0000256" key="1">
    <source>
        <dbReference type="SAM" id="SignalP"/>
    </source>
</evidence>
<accession>A0AAV1CJ40</accession>
<name>A0AAV1CJ40_OLDCO</name>
<dbReference type="SUPFAM" id="SSF101148">
    <property type="entry name" value="Plant invertase/pectin methylesterase inhibitor"/>
    <property type="match status" value="1"/>
</dbReference>
<evidence type="ECO:0000313" key="3">
    <source>
        <dbReference type="Proteomes" id="UP001161247"/>
    </source>
</evidence>
<sequence>MAKILIPLVALFLIASYASGTTLQEICKGTSDAKYCEGLLKRTVNKSTTFKSKELKKMVIDRALIKVKFAIAYAIKRSNPKGPTYKVCINFLSQATSLIAKGNLIDAQSYVTDCANSLDDTAAETLGVKKLVDDASKATLVVGDIVRKV</sequence>
<dbReference type="EMBL" id="OX459119">
    <property type="protein sequence ID" value="CAI9095575.1"/>
    <property type="molecule type" value="Genomic_DNA"/>
</dbReference>
<dbReference type="InterPro" id="IPR035513">
    <property type="entry name" value="Invertase/methylesterase_inhib"/>
</dbReference>
<keyword evidence="3" id="KW-1185">Reference proteome</keyword>
<protein>
    <submittedName>
        <fullName evidence="2">OLC1v1031563C1</fullName>
    </submittedName>
</protein>
<organism evidence="2 3">
    <name type="scientific">Oldenlandia corymbosa var. corymbosa</name>
    <dbReference type="NCBI Taxonomy" id="529605"/>
    <lineage>
        <taxon>Eukaryota</taxon>
        <taxon>Viridiplantae</taxon>
        <taxon>Streptophyta</taxon>
        <taxon>Embryophyta</taxon>
        <taxon>Tracheophyta</taxon>
        <taxon>Spermatophyta</taxon>
        <taxon>Magnoliopsida</taxon>
        <taxon>eudicotyledons</taxon>
        <taxon>Gunneridae</taxon>
        <taxon>Pentapetalae</taxon>
        <taxon>asterids</taxon>
        <taxon>lamiids</taxon>
        <taxon>Gentianales</taxon>
        <taxon>Rubiaceae</taxon>
        <taxon>Rubioideae</taxon>
        <taxon>Spermacoceae</taxon>
        <taxon>Hedyotis-Oldenlandia complex</taxon>
        <taxon>Oldenlandia</taxon>
    </lineage>
</organism>
<reference evidence="2" key="1">
    <citation type="submission" date="2023-03" db="EMBL/GenBank/DDBJ databases">
        <authorList>
            <person name="Julca I."/>
        </authorList>
    </citation>
    <scope>NUCLEOTIDE SEQUENCE</scope>
</reference>
<dbReference type="Proteomes" id="UP001161247">
    <property type="component" value="Chromosome 2"/>
</dbReference>
<dbReference type="AlphaFoldDB" id="A0AAV1CJ40"/>
<evidence type="ECO:0000313" key="2">
    <source>
        <dbReference type="EMBL" id="CAI9095575.1"/>
    </source>
</evidence>
<proteinExistence type="predicted"/>
<feature type="signal peptide" evidence="1">
    <location>
        <begin position="1"/>
        <end position="20"/>
    </location>
</feature>
<gene>
    <name evidence="2" type="ORF">OLC1_LOCUS6509</name>
</gene>
<feature type="chain" id="PRO_5043662203" evidence="1">
    <location>
        <begin position="21"/>
        <end position="149"/>
    </location>
</feature>